<comment type="similarity">
    <text evidence="4">Belongs to the GART family.</text>
</comment>
<feature type="binding site" evidence="4">
    <location>
        <position position="94"/>
    </location>
    <ligand>
        <name>(6R)-10-formyltetrahydrofolate</name>
        <dbReference type="ChEBI" id="CHEBI:195366"/>
    </ligand>
</feature>
<dbReference type="GO" id="GO:0006189">
    <property type="term" value="P:'de novo' IMP biosynthetic process"/>
    <property type="evidence" value="ECO:0007669"/>
    <property type="project" value="UniProtKB-UniRule"/>
</dbReference>
<dbReference type="Pfam" id="PF00551">
    <property type="entry name" value="Formyl_trans_N"/>
    <property type="match status" value="1"/>
</dbReference>
<dbReference type="GO" id="GO:0005829">
    <property type="term" value="C:cytosol"/>
    <property type="evidence" value="ECO:0007669"/>
    <property type="project" value="TreeGrafter"/>
</dbReference>
<feature type="domain" description="Formyl transferase N-terminal" evidence="6">
    <location>
        <begin position="32"/>
        <end position="211"/>
    </location>
</feature>
<comment type="function">
    <text evidence="4">Catalyzes the transfer of a formyl group from 10-formyltetrahydrofolate to 5-phospho-ribosyl-glycinamide (GAR), producing 5-phospho-ribosyl-N-formylglycinamide (FGAR) and tetrahydrofolate.</text>
</comment>
<protein>
    <recommendedName>
        <fullName evidence="4">Phosphoribosylglycinamide formyltransferase</fullName>
        <ecNumber evidence="4">2.1.2.2</ecNumber>
    </recommendedName>
    <alternativeName>
        <fullName evidence="4">5'-phosphoribosylglycinamide transformylase</fullName>
    </alternativeName>
    <alternativeName>
        <fullName evidence="4">GAR transformylase</fullName>
        <shortName evidence="4">GART</shortName>
    </alternativeName>
</protein>
<feature type="binding site" evidence="4">
    <location>
        <position position="136"/>
    </location>
    <ligand>
        <name>(6R)-10-formyltetrahydrofolate</name>
        <dbReference type="ChEBI" id="CHEBI:195366"/>
    </ligand>
</feature>
<dbReference type="UniPathway" id="UPA00074">
    <property type="reaction ID" value="UER00126"/>
</dbReference>
<keyword evidence="3 4" id="KW-0658">Purine biosynthesis</keyword>
<dbReference type="NCBIfam" id="TIGR00639">
    <property type="entry name" value="PurN"/>
    <property type="match status" value="1"/>
</dbReference>
<dbReference type="PANTHER" id="PTHR43369:SF2">
    <property type="entry name" value="PHOSPHORIBOSYLGLYCINAMIDE FORMYLTRANSFERASE"/>
    <property type="match status" value="1"/>
</dbReference>
<dbReference type="EC" id="2.1.2.2" evidence="4"/>
<feature type="region of interest" description="Disordered" evidence="5">
    <location>
        <begin position="1"/>
        <end position="26"/>
    </location>
</feature>
<gene>
    <name evidence="4" type="primary">purN</name>
    <name evidence="7" type="ORF">EV679_1744</name>
</gene>
<proteinExistence type="inferred from homology"/>
<evidence type="ECO:0000313" key="7">
    <source>
        <dbReference type="EMBL" id="RZS70341.1"/>
    </source>
</evidence>
<accession>A0A4Q7MRE0</accession>
<feature type="binding site" evidence="4">
    <location>
        <begin position="41"/>
        <end position="43"/>
    </location>
    <ligand>
        <name>N(1)-(5-phospho-beta-D-ribosyl)glycinamide</name>
        <dbReference type="ChEBI" id="CHEBI:143788"/>
    </ligand>
</feature>
<evidence type="ECO:0000256" key="2">
    <source>
        <dbReference type="ARBA" id="ARBA00022679"/>
    </source>
</evidence>
<dbReference type="PANTHER" id="PTHR43369">
    <property type="entry name" value="PHOSPHORIBOSYLGLYCINAMIDE FORMYLTRANSFERASE"/>
    <property type="match status" value="1"/>
</dbReference>
<evidence type="ECO:0000256" key="5">
    <source>
        <dbReference type="SAM" id="MobiDB-lite"/>
    </source>
</evidence>
<dbReference type="InterPro" id="IPR002376">
    <property type="entry name" value="Formyl_transf_N"/>
</dbReference>
<evidence type="ECO:0000256" key="4">
    <source>
        <dbReference type="HAMAP-Rule" id="MF_01930"/>
    </source>
</evidence>
<dbReference type="CDD" id="cd08645">
    <property type="entry name" value="FMT_core_GART"/>
    <property type="match status" value="1"/>
</dbReference>
<comment type="pathway">
    <text evidence="1 4">Purine metabolism; IMP biosynthesis via de novo pathway; N(2)-formyl-N(1)-(5-phospho-D-ribosyl)glycinamide from N(1)-(5-phospho-D-ribosyl)glycinamide (10-formyl THF route): step 1/1.</text>
</comment>
<dbReference type="GO" id="GO:0004644">
    <property type="term" value="F:phosphoribosylglycinamide formyltransferase activity"/>
    <property type="evidence" value="ECO:0007669"/>
    <property type="project" value="UniProtKB-UniRule"/>
</dbReference>
<dbReference type="AlphaFoldDB" id="A0A4Q7MRE0"/>
<dbReference type="EMBL" id="SGWZ01000002">
    <property type="protein sequence ID" value="RZS70341.1"/>
    <property type="molecule type" value="Genomic_DNA"/>
</dbReference>
<feature type="site" description="Raises pKa of active site His" evidence="4">
    <location>
        <position position="174"/>
    </location>
</feature>
<dbReference type="Gene3D" id="3.40.50.170">
    <property type="entry name" value="Formyl transferase, N-terminal domain"/>
    <property type="match status" value="1"/>
</dbReference>
<organism evidence="7 8">
    <name type="scientific">Kerstersia gyiorum</name>
    <dbReference type="NCBI Taxonomy" id="206506"/>
    <lineage>
        <taxon>Bacteria</taxon>
        <taxon>Pseudomonadati</taxon>
        <taxon>Pseudomonadota</taxon>
        <taxon>Betaproteobacteria</taxon>
        <taxon>Burkholderiales</taxon>
        <taxon>Alcaligenaceae</taxon>
        <taxon>Kerstersia</taxon>
    </lineage>
</organism>
<dbReference type="SUPFAM" id="SSF53328">
    <property type="entry name" value="Formyltransferase"/>
    <property type="match status" value="1"/>
</dbReference>
<comment type="catalytic activity">
    <reaction evidence="4">
        <text>N(1)-(5-phospho-beta-D-ribosyl)glycinamide + (6R)-10-formyltetrahydrofolate = N(2)-formyl-N(1)-(5-phospho-beta-D-ribosyl)glycinamide + (6S)-5,6,7,8-tetrahydrofolate + H(+)</text>
        <dbReference type="Rhea" id="RHEA:15053"/>
        <dbReference type="ChEBI" id="CHEBI:15378"/>
        <dbReference type="ChEBI" id="CHEBI:57453"/>
        <dbReference type="ChEBI" id="CHEBI:143788"/>
        <dbReference type="ChEBI" id="CHEBI:147286"/>
        <dbReference type="ChEBI" id="CHEBI:195366"/>
        <dbReference type="EC" id="2.1.2.2"/>
    </reaction>
</comment>
<feature type="active site" description="Proton donor" evidence="4">
    <location>
        <position position="138"/>
    </location>
</feature>
<keyword evidence="2 4" id="KW-0808">Transferase</keyword>
<dbReference type="PIRSF" id="PIRSF036480">
    <property type="entry name" value="FormyFH4_hydr"/>
    <property type="match status" value="1"/>
</dbReference>
<name>A0A4Q7MRE0_9BURK</name>
<evidence type="ECO:0000259" key="6">
    <source>
        <dbReference type="Pfam" id="PF00551"/>
    </source>
</evidence>
<dbReference type="InterPro" id="IPR004607">
    <property type="entry name" value="GART"/>
</dbReference>
<evidence type="ECO:0000313" key="8">
    <source>
        <dbReference type="Proteomes" id="UP000292039"/>
    </source>
</evidence>
<dbReference type="InterPro" id="IPR036477">
    <property type="entry name" value="Formyl_transf_N_sf"/>
</dbReference>
<evidence type="ECO:0000256" key="1">
    <source>
        <dbReference type="ARBA" id="ARBA00005054"/>
    </source>
</evidence>
<dbReference type="HAMAP" id="MF_01930">
    <property type="entry name" value="PurN"/>
    <property type="match status" value="1"/>
</dbReference>
<evidence type="ECO:0000256" key="3">
    <source>
        <dbReference type="ARBA" id="ARBA00022755"/>
    </source>
</evidence>
<reference evidence="7 8" key="1">
    <citation type="submission" date="2019-02" db="EMBL/GenBank/DDBJ databases">
        <title>Genomic Encyclopedia of Type Strains, Phase IV (KMG-IV): sequencing the most valuable type-strain genomes for metagenomic binning, comparative biology and taxonomic classification.</title>
        <authorList>
            <person name="Goeker M."/>
        </authorList>
    </citation>
    <scope>NUCLEOTIDE SEQUENCE [LARGE SCALE GENOMIC DNA]</scope>
    <source>
        <strain evidence="7 8">DSM 16618</strain>
    </source>
</reference>
<dbReference type="Proteomes" id="UP000292039">
    <property type="component" value="Unassembled WGS sequence"/>
</dbReference>
<comment type="caution">
    <text evidence="7">The sequence shown here is derived from an EMBL/GenBank/DDBJ whole genome shotgun (WGS) entry which is preliminary data.</text>
</comment>
<sequence length="247" mass="26414">MPDAINRQSADHALPSAGEDAGAAPAGKSPCRLLILISGRGSNMRTLVEACRAEGWPAQIVGVIANKPEAAGLAWAREQGLETLALPHKDYASRETFDAALAQAIDTFQPDYIILAGFMRVLTPGFVQRYTGRLVNIHPSLLPAFPGLHTHAQALANGVQAHGCTVHFVTPVLDHGPIIAQSVVPVLADDTPDTLADRVLETEHRLFPQAVRWLAEGRVSQAADGRVTVAGVASRLYVWQAEVKHHG</sequence>
<comment type="caution">
    <text evidence="4">Lacks conserved residue(s) required for the propagation of feature annotation.</text>
</comment>